<evidence type="ECO:0000313" key="1">
    <source>
        <dbReference type="EMBL" id="MDN0086133.1"/>
    </source>
</evidence>
<reference evidence="1" key="1">
    <citation type="submission" date="2023-06" db="EMBL/GenBank/DDBJ databases">
        <authorList>
            <person name="Polev D.E."/>
            <person name="Saitova A.T."/>
            <person name="Bogumilchik E.A."/>
            <person name="Kokorina G.I."/>
            <person name="Voskresenskaia E.A."/>
        </authorList>
    </citation>
    <scope>NUCLEOTIDE SEQUENCE</scope>
    <source>
        <strain evidence="1">2145 StPb PI</strain>
    </source>
</reference>
<accession>A0AAW7JVC0</accession>
<sequence>MLLKNFAFRSSCSYFIKNSEIIKKASEISINIGGGNSGRFANLSGVSNANVNIGWKGNSVSLDLNKVIEKCWKTIENNNEDMVEWRRQERNVYIPAAINKSIDTAAECLGTKINEETKSRVFDRTFEYKHMTTEFSGVTNVKNAAKTSIGQTVENYLSRNKSLDNLFRKNDAKINSSHPDIKRKIREENSFVSAEVTKFISDQIYEKYFLQDVGTIRKVALQLTLEESGAFKAKKVVPPRV</sequence>
<name>A0AAW7JVC0_9GAMM</name>
<dbReference type="AlphaFoldDB" id="A0AAW7JVC0"/>
<protein>
    <recommendedName>
        <fullName evidence="3">IpaB/EvcA family</fullName>
    </recommendedName>
</protein>
<dbReference type="RefSeq" id="WP_289817537.1">
    <property type="nucleotide sequence ID" value="NZ_JAUEHU010000001.1"/>
</dbReference>
<dbReference type="Pfam" id="PF03278">
    <property type="entry name" value="IpaB_EvcA"/>
    <property type="match status" value="1"/>
</dbReference>
<evidence type="ECO:0000313" key="2">
    <source>
        <dbReference type="Proteomes" id="UP001167864"/>
    </source>
</evidence>
<proteinExistence type="predicted"/>
<comment type="caution">
    <text evidence="1">The sequence shown here is derived from an EMBL/GenBank/DDBJ whole genome shotgun (WGS) entry which is preliminary data.</text>
</comment>
<dbReference type="Gene3D" id="1.10.4120.20">
    <property type="match status" value="1"/>
</dbReference>
<dbReference type="Proteomes" id="UP001167864">
    <property type="component" value="Unassembled WGS sequence"/>
</dbReference>
<organism evidence="1 2">
    <name type="scientific">Yersinia nurmii</name>
    <dbReference type="NCBI Taxonomy" id="685706"/>
    <lineage>
        <taxon>Bacteria</taxon>
        <taxon>Pseudomonadati</taxon>
        <taxon>Pseudomonadota</taxon>
        <taxon>Gammaproteobacteria</taxon>
        <taxon>Enterobacterales</taxon>
        <taxon>Yersiniaceae</taxon>
        <taxon>Yersinia</taxon>
    </lineage>
</organism>
<dbReference type="EMBL" id="JAUEHU010000001">
    <property type="protein sequence ID" value="MDN0086133.1"/>
    <property type="molecule type" value="Genomic_DNA"/>
</dbReference>
<dbReference type="InterPro" id="IPR004959">
    <property type="entry name" value="Bac_effector_IpgB-like"/>
</dbReference>
<evidence type="ECO:0008006" key="3">
    <source>
        <dbReference type="Google" id="ProtNLM"/>
    </source>
</evidence>
<gene>
    <name evidence="1" type="ORF">QVN42_01785</name>
</gene>